<dbReference type="EMBL" id="MU128948">
    <property type="protein sequence ID" value="KAF9515612.1"/>
    <property type="molecule type" value="Genomic_DNA"/>
</dbReference>
<evidence type="ECO:0000313" key="2">
    <source>
        <dbReference type="Proteomes" id="UP000886523"/>
    </source>
</evidence>
<name>A0A9P6B1G0_9AGAM</name>
<dbReference type="AlphaFoldDB" id="A0A9P6B1G0"/>
<evidence type="ECO:0000313" key="1">
    <source>
        <dbReference type="EMBL" id="KAF9515612.1"/>
    </source>
</evidence>
<proteinExistence type="predicted"/>
<accession>A0A9P6B1G0</accession>
<protein>
    <submittedName>
        <fullName evidence="1">Uncharacterized protein</fullName>
    </submittedName>
</protein>
<reference evidence="1" key="1">
    <citation type="journal article" date="2020" name="Nat. Commun.">
        <title>Large-scale genome sequencing of mycorrhizal fungi provides insights into the early evolution of symbiotic traits.</title>
        <authorList>
            <person name="Miyauchi S."/>
            <person name="Kiss E."/>
            <person name="Kuo A."/>
            <person name="Drula E."/>
            <person name="Kohler A."/>
            <person name="Sanchez-Garcia M."/>
            <person name="Morin E."/>
            <person name="Andreopoulos B."/>
            <person name="Barry K.W."/>
            <person name="Bonito G."/>
            <person name="Buee M."/>
            <person name="Carver A."/>
            <person name="Chen C."/>
            <person name="Cichocki N."/>
            <person name="Clum A."/>
            <person name="Culley D."/>
            <person name="Crous P.W."/>
            <person name="Fauchery L."/>
            <person name="Girlanda M."/>
            <person name="Hayes R.D."/>
            <person name="Keri Z."/>
            <person name="LaButti K."/>
            <person name="Lipzen A."/>
            <person name="Lombard V."/>
            <person name="Magnuson J."/>
            <person name="Maillard F."/>
            <person name="Murat C."/>
            <person name="Nolan M."/>
            <person name="Ohm R.A."/>
            <person name="Pangilinan J."/>
            <person name="Pereira M.F."/>
            <person name="Perotto S."/>
            <person name="Peter M."/>
            <person name="Pfister S."/>
            <person name="Riley R."/>
            <person name="Sitrit Y."/>
            <person name="Stielow J.B."/>
            <person name="Szollosi G."/>
            <person name="Zifcakova L."/>
            <person name="Stursova M."/>
            <person name="Spatafora J.W."/>
            <person name="Tedersoo L."/>
            <person name="Vaario L.M."/>
            <person name="Yamada A."/>
            <person name="Yan M."/>
            <person name="Wang P."/>
            <person name="Xu J."/>
            <person name="Bruns T."/>
            <person name="Baldrian P."/>
            <person name="Vilgalys R."/>
            <person name="Dunand C."/>
            <person name="Henrissat B."/>
            <person name="Grigoriev I.V."/>
            <person name="Hibbett D."/>
            <person name="Nagy L.G."/>
            <person name="Martin F.M."/>
        </authorList>
    </citation>
    <scope>NUCLEOTIDE SEQUENCE</scope>
    <source>
        <strain evidence="1">UP504</strain>
    </source>
</reference>
<gene>
    <name evidence="1" type="ORF">BS47DRAFT_771794</name>
</gene>
<keyword evidence="2" id="KW-1185">Reference proteome</keyword>
<comment type="caution">
    <text evidence="1">The sequence shown here is derived from an EMBL/GenBank/DDBJ whole genome shotgun (WGS) entry which is preliminary data.</text>
</comment>
<sequence length="214" mass="24451">MTQWRTQIEEDPSLRDDFHRFNDEFSSPPSHRTLRLDIRAGYMVIMASVYSSSVTFDGLYTFRDFAPNSCEGRLLHASPNTSNIWKRGIIQTTQISKSFFLLPLMWSTSRGNWEKLFGWISFLFWLGSSAITRIFLEERQVILREGHVDAQASKPDPSHCTLCPSTVGPCHRTLQPSNILGNTGPPGSMFRLNVSMHSPCPYSQSHLYCRSQEL</sequence>
<organism evidence="1 2">
    <name type="scientific">Hydnum rufescens UP504</name>
    <dbReference type="NCBI Taxonomy" id="1448309"/>
    <lineage>
        <taxon>Eukaryota</taxon>
        <taxon>Fungi</taxon>
        <taxon>Dikarya</taxon>
        <taxon>Basidiomycota</taxon>
        <taxon>Agaricomycotina</taxon>
        <taxon>Agaricomycetes</taxon>
        <taxon>Cantharellales</taxon>
        <taxon>Hydnaceae</taxon>
        <taxon>Hydnum</taxon>
    </lineage>
</organism>
<dbReference type="Proteomes" id="UP000886523">
    <property type="component" value="Unassembled WGS sequence"/>
</dbReference>